<dbReference type="PANTHER" id="PTHR10106:SF0">
    <property type="entry name" value="LD36721P"/>
    <property type="match status" value="1"/>
</dbReference>
<feature type="transmembrane region" description="Helical" evidence="11">
    <location>
        <begin position="81"/>
        <end position="99"/>
    </location>
</feature>
<comment type="subcellular location">
    <subcellularLocation>
        <location evidence="2">Membrane</location>
        <topology evidence="2">Multi-pass membrane protein</topology>
    </subcellularLocation>
</comment>
<sequence length="242" mass="27831">MDYQSRREYKVLYSLVTILGILNIILALIWTCSYLGGFGWQDDPLHQFNYHIVFAASGLVLYGKGLLIYRTLHYKTKSTLKLYHTITMLIVFVLSVLSLKCVFDSHNYRIRPIPNLYSLHSWIGLGTVILFATQIFLGFIFFLYPRSNASYKRLYLRYHQFFGVIIFILAVISCHSGIMEKVKAAVGKDYQTLPPAALVPNFLGVAITIFAILVLYLVLTPQFKRIPLPEEDKISFEMRNNA</sequence>
<proteinExistence type="predicted"/>
<organism evidence="13 14">
    <name type="scientific">Oedothorax gibbosus</name>
    <dbReference type="NCBI Taxonomy" id="931172"/>
    <lineage>
        <taxon>Eukaryota</taxon>
        <taxon>Metazoa</taxon>
        <taxon>Ecdysozoa</taxon>
        <taxon>Arthropoda</taxon>
        <taxon>Chelicerata</taxon>
        <taxon>Arachnida</taxon>
        <taxon>Araneae</taxon>
        <taxon>Araneomorphae</taxon>
        <taxon>Entelegynae</taxon>
        <taxon>Araneoidea</taxon>
        <taxon>Linyphiidae</taxon>
        <taxon>Erigoninae</taxon>
        <taxon>Oedothorax</taxon>
    </lineage>
</organism>
<evidence type="ECO:0000256" key="11">
    <source>
        <dbReference type="SAM" id="Phobius"/>
    </source>
</evidence>
<comment type="cofactor">
    <cofactor evidence="1">
        <name>heme b</name>
        <dbReference type="ChEBI" id="CHEBI:60344"/>
    </cofactor>
</comment>
<feature type="domain" description="Cytochrome b561" evidence="12">
    <location>
        <begin position="15"/>
        <end position="219"/>
    </location>
</feature>
<evidence type="ECO:0000256" key="6">
    <source>
        <dbReference type="ARBA" id="ARBA00022723"/>
    </source>
</evidence>
<feature type="transmembrane region" description="Helical" evidence="11">
    <location>
        <begin position="48"/>
        <end position="69"/>
    </location>
</feature>
<accession>A0AAV6TYM2</accession>
<dbReference type="EMBL" id="JAFNEN010000864">
    <property type="protein sequence ID" value="KAG8176591.1"/>
    <property type="molecule type" value="Genomic_DNA"/>
</dbReference>
<dbReference type="SMART" id="SM00665">
    <property type="entry name" value="B561"/>
    <property type="match status" value="1"/>
</dbReference>
<evidence type="ECO:0000256" key="3">
    <source>
        <dbReference type="ARBA" id="ARBA00022448"/>
    </source>
</evidence>
<evidence type="ECO:0000256" key="9">
    <source>
        <dbReference type="ARBA" id="ARBA00023004"/>
    </source>
</evidence>
<feature type="transmembrane region" description="Helical" evidence="11">
    <location>
        <begin position="12"/>
        <end position="36"/>
    </location>
</feature>
<name>A0AAV6TYM2_9ARAC</name>
<feature type="transmembrane region" description="Helical" evidence="11">
    <location>
        <begin position="198"/>
        <end position="219"/>
    </location>
</feature>
<dbReference type="Pfam" id="PF03188">
    <property type="entry name" value="Cytochrom_B561"/>
    <property type="match status" value="1"/>
</dbReference>
<dbReference type="InterPro" id="IPR006593">
    <property type="entry name" value="Cyt_b561/ferric_Rdtase_TM"/>
</dbReference>
<protein>
    <recommendedName>
        <fullName evidence="12">Cytochrome b561 domain-containing protein</fullName>
    </recommendedName>
</protein>
<evidence type="ECO:0000313" key="13">
    <source>
        <dbReference type="EMBL" id="KAG8176591.1"/>
    </source>
</evidence>
<dbReference type="PROSITE" id="PS50939">
    <property type="entry name" value="CYTOCHROME_B561"/>
    <property type="match status" value="1"/>
</dbReference>
<keyword evidence="9" id="KW-0408">Iron</keyword>
<keyword evidence="8 11" id="KW-1133">Transmembrane helix</keyword>
<evidence type="ECO:0000256" key="8">
    <source>
        <dbReference type="ARBA" id="ARBA00022989"/>
    </source>
</evidence>
<evidence type="ECO:0000256" key="7">
    <source>
        <dbReference type="ARBA" id="ARBA00022982"/>
    </source>
</evidence>
<dbReference type="Gene3D" id="1.20.120.1770">
    <property type="match status" value="1"/>
</dbReference>
<keyword evidence="3" id="KW-0813">Transport</keyword>
<dbReference type="GO" id="GO:0046872">
    <property type="term" value="F:metal ion binding"/>
    <property type="evidence" value="ECO:0007669"/>
    <property type="project" value="UniProtKB-KW"/>
</dbReference>
<dbReference type="GO" id="GO:0016491">
    <property type="term" value="F:oxidoreductase activity"/>
    <property type="evidence" value="ECO:0007669"/>
    <property type="project" value="InterPro"/>
</dbReference>
<evidence type="ECO:0000256" key="2">
    <source>
        <dbReference type="ARBA" id="ARBA00004141"/>
    </source>
</evidence>
<keyword evidence="4" id="KW-0349">Heme</keyword>
<gene>
    <name evidence="13" type="ORF">JTE90_024252</name>
</gene>
<dbReference type="InterPro" id="IPR043205">
    <property type="entry name" value="CYB561/CYBRD1-like"/>
</dbReference>
<keyword evidence="10 11" id="KW-0472">Membrane</keyword>
<evidence type="ECO:0000256" key="5">
    <source>
        <dbReference type="ARBA" id="ARBA00022692"/>
    </source>
</evidence>
<evidence type="ECO:0000256" key="10">
    <source>
        <dbReference type="ARBA" id="ARBA00023136"/>
    </source>
</evidence>
<feature type="transmembrane region" description="Helical" evidence="11">
    <location>
        <begin position="119"/>
        <end position="144"/>
    </location>
</feature>
<dbReference type="PANTHER" id="PTHR10106">
    <property type="entry name" value="CYTOCHROME B561-RELATED"/>
    <property type="match status" value="1"/>
</dbReference>
<comment type="caution">
    <text evidence="13">The sequence shown here is derived from an EMBL/GenBank/DDBJ whole genome shotgun (WGS) entry which is preliminary data.</text>
</comment>
<evidence type="ECO:0000259" key="12">
    <source>
        <dbReference type="PROSITE" id="PS50939"/>
    </source>
</evidence>
<keyword evidence="6" id="KW-0479">Metal-binding</keyword>
<feature type="transmembrane region" description="Helical" evidence="11">
    <location>
        <begin position="156"/>
        <end position="178"/>
    </location>
</feature>
<reference evidence="13 14" key="1">
    <citation type="journal article" date="2022" name="Nat. Ecol. Evol.">
        <title>A masculinizing supergene underlies an exaggerated male reproductive morph in a spider.</title>
        <authorList>
            <person name="Hendrickx F."/>
            <person name="De Corte Z."/>
            <person name="Sonet G."/>
            <person name="Van Belleghem S.M."/>
            <person name="Kostlbacher S."/>
            <person name="Vangestel C."/>
        </authorList>
    </citation>
    <scope>NUCLEOTIDE SEQUENCE [LARGE SCALE GENOMIC DNA]</scope>
    <source>
        <strain evidence="13">W744_W776</strain>
    </source>
</reference>
<dbReference type="Proteomes" id="UP000827092">
    <property type="component" value="Unassembled WGS sequence"/>
</dbReference>
<keyword evidence="14" id="KW-1185">Reference proteome</keyword>
<keyword evidence="7" id="KW-0249">Electron transport</keyword>
<evidence type="ECO:0000256" key="4">
    <source>
        <dbReference type="ARBA" id="ARBA00022617"/>
    </source>
</evidence>
<evidence type="ECO:0000256" key="1">
    <source>
        <dbReference type="ARBA" id="ARBA00001970"/>
    </source>
</evidence>
<dbReference type="FunFam" id="1.20.120.1770:FF:000001">
    <property type="entry name" value="Cytochrome b reductase 1"/>
    <property type="match status" value="1"/>
</dbReference>
<evidence type="ECO:0000313" key="14">
    <source>
        <dbReference type="Proteomes" id="UP000827092"/>
    </source>
</evidence>
<keyword evidence="5 11" id="KW-0812">Transmembrane</keyword>
<dbReference type="GO" id="GO:0016020">
    <property type="term" value="C:membrane"/>
    <property type="evidence" value="ECO:0007669"/>
    <property type="project" value="UniProtKB-SubCell"/>
</dbReference>
<dbReference type="AlphaFoldDB" id="A0AAV6TYM2"/>